<dbReference type="GO" id="GO:0005886">
    <property type="term" value="C:plasma membrane"/>
    <property type="evidence" value="ECO:0007669"/>
    <property type="project" value="TreeGrafter"/>
</dbReference>
<dbReference type="AlphaFoldDB" id="A0A9D5P0S4"/>
<accession>A0A9D5P0S4</accession>
<evidence type="ECO:0000256" key="1">
    <source>
        <dbReference type="SAM" id="Phobius"/>
    </source>
</evidence>
<reference evidence="2" key="1">
    <citation type="submission" date="2019-04" db="EMBL/GenBank/DDBJ databases">
        <title>Evolution of Biomass-Degrading Anaerobic Consortia Revealed by Metagenomics.</title>
        <authorList>
            <person name="Peng X."/>
        </authorList>
    </citation>
    <scope>NUCLEOTIDE SEQUENCE</scope>
    <source>
        <strain evidence="2">SIG140</strain>
    </source>
</reference>
<feature type="transmembrane region" description="Helical" evidence="1">
    <location>
        <begin position="34"/>
        <end position="57"/>
    </location>
</feature>
<keyword evidence="1" id="KW-0472">Membrane</keyword>
<dbReference type="InterPro" id="IPR050445">
    <property type="entry name" value="Bact_polysacc_biosynth/exp"/>
</dbReference>
<dbReference type="GO" id="GO:0004713">
    <property type="term" value="F:protein tyrosine kinase activity"/>
    <property type="evidence" value="ECO:0007669"/>
    <property type="project" value="TreeGrafter"/>
</dbReference>
<dbReference type="EMBL" id="SUYC01000008">
    <property type="protein sequence ID" value="MBE6270960.1"/>
    <property type="molecule type" value="Genomic_DNA"/>
</dbReference>
<dbReference type="PANTHER" id="PTHR32309:SF13">
    <property type="entry name" value="FERRIC ENTEROBACTIN TRANSPORT PROTEIN FEPE"/>
    <property type="match status" value="1"/>
</dbReference>
<keyword evidence="1" id="KW-0812">Transmembrane</keyword>
<gene>
    <name evidence="2" type="ORF">E7101_08420</name>
</gene>
<evidence type="ECO:0000313" key="2">
    <source>
        <dbReference type="EMBL" id="MBE6270960.1"/>
    </source>
</evidence>
<protein>
    <submittedName>
        <fullName evidence="2">Chain-length determining protein</fullName>
    </submittedName>
</protein>
<feature type="transmembrane region" description="Helical" evidence="1">
    <location>
        <begin position="327"/>
        <end position="345"/>
    </location>
</feature>
<organism evidence="2 3">
    <name type="scientific">Xylanibacter ruminicola</name>
    <name type="common">Prevotella ruminicola</name>
    <dbReference type="NCBI Taxonomy" id="839"/>
    <lineage>
        <taxon>Bacteria</taxon>
        <taxon>Pseudomonadati</taxon>
        <taxon>Bacteroidota</taxon>
        <taxon>Bacteroidia</taxon>
        <taxon>Bacteroidales</taxon>
        <taxon>Prevotellaceae</taxon>
        <taxon>Xylanibacter</taxon>
    </lineage>
</organism>
<dbReference type="PANTHER" id="PTHR32309">
    <property type="entry name" value="TYROSINE-PROTEIN KINASE"/>
    <property type="match status" value="1"/>
</dbReference>
<proteinExistence type="predicted"/>
<evidence type="ECO:0000313" key="3">
    <source>
        <dbReference type="Proteomes" id="UP000806522"/>
    </source>
</evidence>
<name>A0A9D5P0S4_XYLRU</name>
<sequence>MEQNQQNQINPQVRKPQPIDFGAIWQAIKSNRKLYYIVLPIAFVVAVVIAKSIPTYYKCEVMLAPESGGGGGSASQLASLASSFGVNIGGGGNAGGDAITPTLYPDLMKSTDFKTSLFPIKVHGKNAKTSMTYYDYLKNEWKEPWWEDFFGLMAPEKKQDTLVNNFELTGEQARIAGMIMKNVVCKIDKKTNLISISVTTQEPYIAALLADSVKTRLQDFLTEYRTQKSRHDLEYAEMLQQQAKKDYEHARQKYVEFVDANQDVVLESIRQMQTDLENDLQLQYNNYNTLSAQVLAYKAKVQEATPAFTTLQRATVPLAPAGPKRPLILFVCLFLAAMVTTIWVLHKEHQLKPLLGLS</sequence>
<comment type="caution">
    <text evidence="2">The sequence shown here is derived from an EMBL/GenBank/DDBJ whole genome shotgun (WGS) entry which is preliminary data.</text>
</comment>
<dbReference type="Proteomes" id="UP000806522">
    <property type="component" value="Unassembled WGS sequence"/>
</dbReference>
<keyword evidence="1" id="KW-1133">Transmembrane helix</keyword>